<proteinExistence type="predicted"/>
<feature type="site" description="Important for autoinhibition of adenylyltransferase activity" evidence="3">
    <location>
        <position position="38"/>
    </location>
</feature>
<evidence type="ECO:0000256" key="1">
    <source>
        <dbReference type="PIRSR" id="PIRSR640198-1"/>
    </source>
</evidence>
<feature type="domain" description="Fido" evidence="4">
    <location>
        <begin position="87"/>
        <end position="224"/>
    </location>
</feature>
<keyword evidence="2" id="KW-0547">Nucleotide-binding</keyword>
<evidence type="ECO:0000259" key="4">
    <source>
        <dbReference type="PROSITE" id="PS51459"/>
    </source>
</evidence>
<keyword evidence="6" id="KW-1185">Reference proteome</keyword>
<dbReference type="PANTHER" id="PTHR13504">
    <property type="entry name" value="FIDO DOMAIN-CONTAINING PROTEIN DDB_G0283145"/>
    <property type="match status" value="1"/>
</dbReference>
<dbReference type="KEGG" id="dce:O6P33_05240"/>
<gene>
    <name evidence="5" type="ORF">O6P33_05240</name>
</gene>
<evidence type="ECO:0000256" key="2">
    <source>
        <dbReference type="PIRSR" id="PIRSR640198-2"/>
    </source>
</evidence>
<accession>A0AAE9VWT6</accession>
<evidence type="ECO:0000313" key="5">
    <source>
        <dbReference type="EMBL" id="WBE26236.1"/>
    </source>
</evidence>
<feature type="binding site" evidence="2">
    <location>
        <begin position="202"/>
        <end position="203"/>
    </location>
    <ligand>
        <name>ATP</name>
        <dbReference type="ChEBI" id="CHEBI:30616"/>
    </ligand>
</feature>
<dbReference type="InterPro" id="IPR036597">
    <property type="entry name" value="Fido-like_dom_sf"/>
</dbReference>
<organism evidence="5 6">
    <name type="scientific">Denitrificimonas caeni</name>
    <dbReference type="NCBI Taxonomy" id="521720"/>
    <lineage>
        <taxon>Bacteria</taxon>
        <taxon>Pseudomonadati</taxon>
        <taxon>Pseudomonadota</taxon>
        <taxon>Gammaproteobacteria</taxon>
        <taxon>Pseudomonadales</taxon>
        <taxon>Pseudomonadaceae</taxon>
        <taxon>Denitrificimonas</taxon>
    </lineage>
</organism>
<dbReference type="PROSITE" id="PS51459">
    <property type="entry name" value="FIDO"/>
    <property type="match status" value="1"/>
</dbReference>
<dbReference type="GO" id="GO:0005524">
    <property type="term" value="F:ATP binding"/>
    <property type="evidence" value="ECO:0007669"/>
    <property type="project" value="UniProtKB-KW"/>
</dbReference>
<evidence type="ECO:0000256" key="3">
    <source>
        <dbReference type="PIRSR" id="PIRSR640198-3"/>
    </source>
</evidence>
<protein>
    <submittedName>
        <fullName evidence="5">Fic family protein</fullName>
    </submittedName>
</protein>
<feature type="binding site" evidence="2">
    <location>
        <begin position="170"/>
        <end position="177"/>
    </location>
    <ligand>
        <name>ATP</name>
        <dbReference type="ChEBI" id="CHEBI:30616"/>
    </ligand>
</feature>
<dbReference type="RefSeq" id="WP_269819159.1">
    <property type="nucleotide sequence ID" value="NZ_CP114976.1"/>
</dbReference>
<dbReference type="EMBL" id="CP114976">
    <property type="protein sequence ID" value="WBE26236.1"/>
    <property type="molecule type" value="Genomic_DNA"/>
</dbReference>
<sequence>MDAVKAKLDAQRPFPAAVTKNLHENLVLNWTYHSNAIEGNTLSLKETKVVLEGITIGGKTLREHFEVINHSEAIVLLEELVAENQPLHEWDIKLLHQLVLKNIDQENAGQYRQVNVLISGAEHKPIEAVRVQQFMQDFVLWYQNSAASLHPIERAALVHSHFVKIHPFIDGNGRTARLLMNLELLKAGYPAAVIQVEQRLDYYQALDAAHCNDEFEPLIQLTANSVLESFKTYFWALGMSEQVDELLKELYG</sequence>
<dbReference type="PANTHER" id="PTHR13504:SF38">
    <property type="entry name" value="FIDO DOMAIN-CONTAINING PROTEIN"/>
    <property type="match status" value="1"/>
</dbReference>
<dbReference type="InterPro" id="IPR040198">
    <property type="entry name" value="Fido_containing"/>
</dbReference>
<dbReference type="AlphaFoldDB" id="A0AAE9VWT6"/>
<keyword evidence="2" id="KW-0067">ATP-binding</keyword>
<feature type="active site" evidence="1">
    <location>
        <position position="166"/>
    </location>
</feature>
<dbReference type="InterPro" id="IPR003812">
    <property type="entry name" value="Fido"/>
</dbReference>
<evidence type="ECO:0000313" key="6">
    <source>
        <dbReference type="Proteomes" id="UP001212189"/>
    </source>
</evidence>
<dbReference type="SUPFAM" id="SSF140931">
    <property type="entry name" value="Fic-like"/>
    <property type="match status" value="1"/>
</dbReference>
<dbReference type="Pfam" id="PF02661">
    <property type="entry name" value="Fic"/>
    <property type="match status" value="1"/>
</dbReference>
<name>A0AAE9VWT6_9GAMM</name>
<dbReference type="Proteomes" id="UP001212189">
    <property type="component" value="Chromosome"/>
</dbReference>
<dbReference type="Gene3D" id="1.10.3290.10">
    <property type="entry name" value="Fido-like domain"/>
    <property type="match status" value="1"/>
</dbReference>
<reference evidence="5 6" key="1">
    <citation type="submission" date="2022-12" db="EMBL/GenBank/DDBJ databases">
        <title>Coexistence and Characterization of a Novel Tigecycline Resistance gene tet(X) variant and blaNDM-1 in a Pseudomonas caeni Isolate of Chicken Origin.</title>
        <authorList>
            <person name="Lu X."/>
            <person name="Zhang L."/>
            <person name="Li R."/>
            <person name="Wang Z."/>
        </authorList>
    </citation>
    <scope>NUCLEOTIDE SEQUENCE [LARGE SCALE GENOMIC DNA]</scope>
    <source>
        <strain evidence="5 6">CE14</strain>
    </source>
</reference>